<name>A0A5A8CPP4_CAFRO</name>
<evidence type="ECO:0000256" key="2">
    <source>
        <dbReference type="ARBA" id="ARBA00005189"/>
    </source>
</evidence>
<gene>
    <name evidence="11" type="ORF">FNF28_06855</name>
</gene>
<feature type="region of interest" description="Disordered" evidence="8">
    <location>
        <begin position="767"/>
        <end position="835"/>
    </location>
</feature>
<evidence type="ECO:0000256" key="4">
    <source>
        <dbReference type="ARBA" id="ARBA00022679"/>
    </source>
</evidence>
<dbReference type="Pfam" id="PF13489">
    <property type="entry name" value="Methyltransf_23"/>
    <property type="match status" value="1"/>
</dbReference>
<feature type="domain" description="RanBD1" evidence="10">
    <location>
        <begin position="17"/>
        <end position="142"/>
    </location>
</feature>
<feature type="region of interest" description="Disordered" evidence="8">
    <location>
        <begin position="576"/>
        <end position="607"/>
    </location>
</feature>
<dbReference type="EC" id="2.1.1.103" evidence="5"/>
<evidence type="ECO:0000313" key="12">
    <source>
        <dbReference type="Proteomes" id="UP000324907"/>
    </source>
</evidence>
<dbReference type="InterPro" id="IPR000156">
    <property type="entry name" value="Ran_bind_dom"/>
</dbReference>
<comment type="pathway">
    <text evidence="1">Phospholipid metabolism; phosphatidylcholine biosynthesis.</text>
</comment>
<dbReference type="CDD" id="cd02440">
    <property type="entry name" value="AdoMet_MTases"/>
    <property type="match status" value="1"/>
</dbReference>
<dbReference type="PROSITE" id="PS50196">
    <property type="entry name" value="RANBD1"/>
    <property type="match status" value="1"/>
</dbReference>
<evidence type="ECO:0000256" key="1">
    <source>
        <dbReference type="ARBA" id="ARBA00004969"/>
    </source>
</evidence>
<accession>A0A5A8CPP4</accession>
<dbReference type="GO" id="GO:0032259">
    <property type="term" value="P:methylation"/>
    <property type="evidence" value="ECO:0007669"/>
    <property type="project" value="UniProtKB-KW"/>
</dbReference>
<protein>
    <recommendedName>
        <fullName evidence="5">phosphoethanolamine N-methyltransferase</fullName>
        <ecNumber evidence="5">2.1.1.103</ecNumber>
    </recommendedName>
</protein>
<comment type="caution">
    <text evidence="11">The sequence shown here is derived from an EMBL/GenBank/DDBJ whole genome shotgun (WGS) entry which is preliminary data.</text>
</comment>
<comment type="pathway">
    <text evidence="2">Lipid metabolism.</text>
</comment>
<keyword evidence="9" id="KW-0472">Membrane</keyword>
<dbReference type="InterPro" id="IPR011993">
    <property type="entry name" value="PH-like_dom_sf"/>
</dbReference>
<reference evidence="11 12" key="1">
    <citation type="submission" date="2019-07" db="EMBL/GenBank/DDBJ databases">
        <title>Genomes of Cafeteria roenbergensis.</title>
        <authorList>
            <person name="Fischer M.G."/>
            <person name="Hackl T."/>
            <person name="Roman M."/>
        </authorList>
    </citation>
    <scope>NUCLEOTIDE SEQUENCE [LARGE SCALE GENOMIC DNA]</scope>
    <source>
        <strain evidence="11 12">RCC970-E3</strain>
    </source>
</reference>
<dbReference type="EMBL" id="VLTL01000192">
    <property type="protein sequence ID" value="KAA0154170.1"/>
    <property type="molecule type" value="Genomic_DNA"/>
</dbReference>
<dbReference type="SUPFAM" id="SSF50729">
    <property type="entry name" value="PH domain-like"/>
    <property type="match status" value="1"/>
</dbReference>
<evidence type="ECO:0000256" key="9">
    <source>
        <dbReference type="SAM" id="Phobius"/>
    </source>
</evidence>
<proteinExistence type="predicted"/>
<feature type="transmembrane region" description="Helical" evidence="9">
    <location>
        <begin position="866"/>
        <end position="885"/>
    </location>
</feature>
<dbReference type="Gene3D" id="2.30.29.30">
    <property type="entry name" value="Pleckstrin-homology domain (PH domain)/Phosphotyrosine-binding domain (PTB)"/>
    <property type="match status" value="1"/>
</dbReference>
<dbReference type="Pfam" id="PF00638">
    <property type="entry name" value="Ran_BP1"/>
    <property type="match status" value="1"/>
</dbReference>
<dbReference type="Gene3D" id="3.40.50.150">
    <property type="entry name" value="Vaccinia Virus protein VP39"/>
    <property type="match status" value="1"/>
</dbReference>
<dbReference type="PANTHER" id="PTHR44307">
    <property type="entry name" value="PHOSPHOETHANOLAMINE METHYLTRANSFERASE"/>
    <property type="match status" value="1"/>
</dbReference>
<feature type="region of interest" description="Disordered" evidence="8">
    <location>
        <begin position="272"/>
        <end position="313"/>
    </location>
</feature>
<feature type="region of interest" description="Disordered" evidence="8">
    <location>
        <begin position="198"/>
        <end position="225"/>
    </location>
</feature>
<dbReference type="PANTHER" id="PTHR44307:SF2">
    <property type="entry name" value="PHOSPHOETHANOLAMINE METHYLTRANSFERASE ISOFORM X1"/>
    <property type="match status" value="1"/>
</dbReference>
<evidence type="ECO:0000256" key="6">
    <source>
        <dbReference type="ARBA" id="ARBA00047619"/>
    </source>
</evidence>
<organism evidence="11 12">
    <name type="scientific">Cafeteria roenbergensis</name>
    <name type="common">Marine flagellate</name>
    <dbReference type="NCBI Taxonomy" id="33653"/>
    <lineage>
        <taxon>Eukaryota</taxon>
        <taxon>Sar</taxon>
        <taxon>Stramenopiles</taxon>
        <taxon>Bigyra</taxon>
        <taxon>Opalozoa</taxon>
        <taxon>Bicosoecida</taxon>
        <taxon>Cafeteriaceae</taxon>
        <taxon>Cafeteria</taxon>
    </lineage>
</organism>
<evidence type="ECO:0000256" key="5">
    <source>
        <dbReference type="ARBA" id="ARBA00035674"/>
    </source>
</evidence>
<keyword evidence="4" id="KW-0808">Transferase</keyword>
<evidence type="ECO:0000313" key="11">
    <source>
        <dbReference type="EMBL" id="KAA0154170.1"/>
    </source>
</evidence>
<dbReference type="InterPro" id="IPR029063">
    <property type="entry name" value="SAM-dependent_MTases_sf"/>
</dbReference>
<evidence type="ECO:0000259" key="10">
    <source>
        <dbReference type="PROSITE" id="PS50196"/>
    </source>
</evidence>
<keyword evidence="9" id="KW-1133">Transmembrane helix</keyword>
<dbReference type="AlphaFoldDB" id="A0A5A8CPP4"/>
<feature type="region of interest" description="Disordered" evidence="8">
    <location>
        <begin position="900"/>
        <end position="921"/>
    </location>
</feature>
<feature type="compositionally biased region" description="Polar residues" evidence="8">
    <location>
        <begin position="201"/>
        <end position="210"/>
    </location>
</feature>
<feature type="compositionally biased region" description="Low complexity" evidence="8">
    <location>
        <begin position="900"/>
        <end position="912"/>
    </location>
</feature>
<keyword evidence="9" id="KW-0812">Transmembrane</keyword>
<dbReference type="Proteomes" id="UP000324907">
    <property type="component" value="Unassembled WGS sequence"/>
</dbReference>
<feature type="compositionally biased region" description="Low complexity" evidence="8">
    <location>
        <begin position="587"/>
        <end position="607"/>
    </location>
</feature>
<dbReference type="SUPFAM" id="SSF53335">
    <property type="entry name" value="S-adenosyl-L-methionine-dependent methyltransferases"/>
    <property type="match status" value="1"/>
</dbReference>
<sequence length="921" mass="90864">MDEVDGAALPLAVMPTEAQLFATRASVYDMRYGDSGEAFWHKRGTGKLQVLQNAESRLVRIFALDRKSRRPVANFALLPSMSMVACAQADSSRGAGNAWVAKVHDYSAGRHEEVHLAMRIKAIPLVPEFLEAVKLGKAENAKHPSALAALFKSQASGAADGMASPSPTAASHSPSAAAAAAAGARSGAAEADDLAAMMASPASSTGSKPLQMSPAASPRPMQDLGALEGQHGVEGADGLVEARAPLAARMATEEVAGSASCVSAGSITFEGTASPGDDTVSQVAAPGPRRHAPSFDRGAAASDSPAAPAAAPPGVALRLAPPYSAAAVADLQRAFGAGRMSPGGAALSSRCAAALGNVSGGRLLDLGCGAGVPSTELAEATGATVVAIDSSRDAIAAARSICDNPAVEFRVCDAAAAPTESFDGAVARCLLSQVADALPILTQAAACLAPGATLVVVDRILGPTADVNMSTVEALAARGLHLRSLAAVRQELERAGFVVVGDDSEAASEDTLASLRASSRSLHAQIKATQTEGDPAGDLPAFCAELSTEVGRIAAGITGMCLLRAVVTDQGQDVAAKEETTTAQSHAAALPAEPPARAAPSPPTVAAEAKAAAEAQAAAEAKAAAEAQAAAEAKAAAEAQAAAEAKAAAEAQAAAEAKAAAEAQAAAEAKAAAEAPSCGGGQGRSAEAQAAAEAKAAAEAQAAAEAKAAAEAQAAAEAKAAAEAQAAAEAKAAAEAQAAAEAKAAAEAQAAAEAKAAAEAQAAARAECASAETSDPAEPAGPPSRARRSMEASNATADPSDFVESPRAPPADPCADVDEVVPEHTPSKETQSAAAVATAREADEVTALVAKVEPPQQQGLGLSSTFAVGVTLGVSALVVGGWLLWTGTTPADVKKAFEASWGSSDHGAASSGAGAGAGRSR</sequence>
<dbReference type="SMART" id="SM00160">
    <property type="entry name" value="RanBD"/>
    <property type="match status" value="1"/>
</dbReference>
<comment type="catalytic activity">
    <reaction evidence="7">
        <text>N-methylethanolamine phosphate + S-adenosyl-L-methionine = N,N-dimethylethanolamine phosphate + S-adenosyl-L-homocysteine + H(+)</text>
        <dbReference type="Rhea" id="RHEA:25321"/>
        <dbReference type="ChEBI" id="CHEBI:15378"/>
        <dbReference type="ChEBI" id="CHEBI:57781"/>
        <dbReference type="ChEBI" id="CHEBI:57856"/>
        <dbReference type="ChEBI" id="CHEBI:58641"/>
        <dbReference type="ChEBI" id="CHEBI:59789"/>
        <dbReference type="EC" id="2.1.1.103"/>
    </reaction>
    <physiologicalReaction direction="left-to-right" evidence="7">
        <dbReference type="Rhea" id="RHEA:25322"/>
    </physiologicalReaction>
</comment>
<dbReference type="GO" id="GO:0000234">
    <property type="term" value="F:phosphoethanolamine N-methyltransferase activity"/>
    <property type="evidence" value="ECO:0007669"/>
    <property type="project" value="UniProtKB-EC"/>
</dbReference>
<feature type="compositionally biased region" description="Low complexity" evidence="8">
    <location>
        <begin position="296"/>
        <end position="313"/>
    </location>
</feature>
<keyword evidence="3" id="KW-0489">Methyltransferase</keyword>
<evidence type="ECO:0000256" key="8">
    <source>
        <dbReference type="SAM" id="MobiDB-lite"/>
    </source>
</evidence>
<evidence type="ECO:0000256" key="3">
    <source>
        <dbReference type="ARBA" id="ARBA00022603"/>
    </source>
</evidence>
<comment type="catalytic activity">
    <reaction evidence="6">
        <text>N,N-dimethylethanolamine phosphate + S-adenosyl-L-methionine = phosphocholine + S-adenosyl-L-homocysteine + H(+)</text>
        <dbReference type="Rhea" id="RHEA:25325"/>
        <dbReference type="ChEBI" id="CHEBI:15378"/>
        <dbReference type="ChEBI" id="CHEBI:57856"/>
        <dbReference type="ChEBI" id="CHEBI:58641"/>
        <dbReference type="ChEBI" id="CHEBI:59789"/>
        <dbReference type="ChEBI" id="CHEBI:295975"/>
        <dbReference type="EC" id="2.1.1.103"/>
    </reaction>
    <physiologicalReaction direction="left-to-right" evidence="6">
        <dbReference type="Rhea" id="RHEA:25326"/>
    </physiologicalReaction>
</comment>
<evidence type="ECO:0000256" key="7">
    <source>
        <dbReference type="ARBA" id="ARBA00047841"/>
    </source>
</evidence>